<evidence type="ECO:0000313" key="4">
    <source>
        <dbReference type="Proteomes" id="UP000307087"/>
    </source>
</evidence>
<proteinExistence type="predicted"/>
<gene>
    <name evidence="3" type="ORF">E9934_18010</name>
</gene>
<dbReference type="Proteomes" id="UP000307087">
    <property type="component" value="Unassembled WGS sequence"/>
</dbReference>
<keyword evidence="1" id="KW-0472">Membrane</keyword>
<feature type="transmembrane region" description="Helical" evidence="1">
    <location>
        <begin position="424"/>
        <end position="444"/>
    </location>
</feature>
<protein>
    <submittedName>
        <fullName evidence="3">Uncharacterized protein</fullName>
    </submittedName>
</protein>
<comment type="caution">
    <text evidence="3">The sequence shown here is derived from an EMBL/GenBank/DDBJ whole genome shotgun (WGS) entry which is preliminary data.</text>
</comment>
<keyword evidence="1" id="KW-0812">Transmembrane</keyword>
<accession>A0A4S8N0G5</accession>
<dbReference type="EMBL" id="STGW01000019">
    <property type="protein sequence ID" value="THV08982.1"/>
    <property type="molecule type" value="Genomic_DNA"/>
</dbReference>
<dbReference type="AlphaFoldDB" id="A0A4S8N0G5"/>
<feature type="signal peptide" evidence="2">
    <location>
        <begin position="1"/>
        <end position="26"/>
    </location>
</feature>
<dbReference type="RefSeq" id="WP_136564293.1">
    <property type="nucleotide sequence ID" value="NZ_BAABLS010000006.1"/>
</dbReference>
<evidence type="ECO:0000256" key="1">
    <source>
        <dbReference type="SAM" id="Phobius"/>
    </source>
</evidence>
<name>A0A4S8N0G5_9ACTN</name>
<evidence type="ECO:0000256" key="2">
    <source>
        <dbReference type="SAM" id="SignalP"/>
    </source>
</evidence>
<organism evidence="3 4">
    <name type="scientific">Nocardioides caeni</name>
    <dbReference type="NCBI Taxonomy" id="574700"/>
    <lineage>
        <taxon>Bacteria</taxon>
        <taxon>Bacillati</taxon>
        <taxon>Actinomycetota</taxon>
        <taxon>Actinomycetes</taxon>
        <taxon>Propionibacteriales</taxon>
        <taxon>Nocardioidaceae</taxon>
        <taxon>Nocardioides</taxon>
    </lineage>
</organism>
<feature type="chain" id="PRO_5020534193" evidence="2">
    <location>
        <begin position="27"/>
        <end position="448"/>
    </location>
</feature>
<keyword evidence="2" id="KW-0732">Signal</keyword>
<evidence type="ECO:0000313" key="3">
    <source>
        <dbReference type="EMBL" id="THV08982.1"/>
    </source>
</evidence>
<dbReference type="OrthoDB" id="4333421at2"/>
<sequence length="448" mass="46129">MPARSLAVLASGAVTLAWLTLATGFAAEAAAPSAPVDLGGERLPGGDASTDAAAPTDLDPGLWQATLAPDYTQYFTYERRIKDSRVHVGVLGAPQGASSDGIRVVAEVEDDGSTTTCGDEDDSAEYSVPQAVIGAALVVGDESGSTGDTCRGAGTIAIQVTRGYGSPTTDLPYVIKVVEEAPSAALPADAEPEDQPSYDVPEPVDASEVDGAASFEDAPELDARDGAVTVSTTMTEGTEVLWKVPLAWGDLPVVRVDVPWATGGDEETFSSSGPDLTLHLVDPLRARLRYVASGSEDSSTGQYRARPEDETADGTVLVASGFGVSQVNGRTPGDHWVSLAVAPPPEDRDPVDIPVEVTVQVAPGDEAEPAYNSAVLSQDDGAGPEGYDPSEPFLVADGVFAAVASGNPVVASDEDDAWLDGRRWAGLGIAALSIACLAGGVVRLRARR</sequence>
<keyword evidence="1" id="KW-1133">Transmembrane helix</keyword>
<keyword evidence="4" id="KW-1185">Reference proteome</keyword>
<reference evidence="3 4" key="1">
    <citation type="journal article" date="2009" name="Int. J. Syst. Evol. Microbiol.">
        <title>Nocardioides caeni sp. nov., isolated from wastewater.</title>
        <authorList>
            <person name="Yoon J.H."/>
            <person name="Kang S.J."/>
            <person name="Park S."/>
            <person name="Kim W."/>
            <person name="Oh T.K."/>
        </authorList>
    </citation>
    <scope>NUCLEOTIDE SEQUENCE [LARGE SCALE GENOMIC DNA]</scope>
    <source>
        <strain evidence="3 4">DSM 23134</strain>
    </source>
</reference>